<dbReference type="NCBIfam" id="TIGR00369">
    <property type="entry name" value="unchar_dom_1"/>
    <property type="match status" value="1"/>
</dbReference>
<dbReference type="Gene3D" id="3.10.129.10">
    <property type="entry name" value="Hotdog Thioesterase"/>
    <property type="match status" value="1"/>
</dbReference>
<accession>A0ABV8SU11</accession>
<sequence>MSIWFKPYKLEDLTTRIGMAEHLGIEFTELGPDYLRGRMPVTDRTHQPDGILHGGASVALAETLGSYAAMLTTDPSKYRCLGQEINANHIRGVASGFVIGTARPVHLGRRSHVWEIRITDERDKLVCISRLTMAVIEIDQKA</sequence>
<dbReference type="Pfam" id="PF03061">
    <property type="entry name" value="4HBT"/>
    <property type="match status" value="1"/>
</dbReference>
<dbReference type="SUPFAM" id="SSF54637">
    <property type="entry name" value="Thioesterase/thiol ester dehydrase-isomerase"/>
    <property type="match status" value="1"/>
</dbReference>
<dbReference type="RefSeq" id="WP_380597160.1">
    <property type="nucleotide sequence ID" value="NZ_JBHSDU010000003.1"/>
</dbReference>
<evidence type="ECO:0000259" key="3">
    <source>
        <dbReference type="Pfam" id="PF03061"/>
    </source>
</evidence>
<comment type="caution">
    <text evidence="4">The sequence shown here is derived from an EMBL/GenBank/DDBJ whole genome shotgun (WGS) entry which is preliminary data.</text>
</comment>
<dbReference type="Proteomes" id="UP001595904">
    <property type="component" value="Unassembled WGS sequence"/>
</dbReference>
<dbReference type="InterPro" id="IPR006683">
    <property type="entry name" value="Thioestr_dom"/>
</dbReference>
<dbReference type="InterPro" id="IPR003736">
    <property type="entry name" value="PAAI_dom"/>
</dbReference>
<feature type="domain" description="Thioesterase" evidence="3">
    <location>
        <begin position="50"/>
        <end position="127"/>
    </location>
</feature>
<dbReference type="CDD" id="cd03443">
    <property type="entry name" value="PaaI_thioesterase"/>
    <property type="match status" value="1"/>
</dbReference>
<evidence type="ECO:0000313" key="5">
    <source>
        <dbReference type="Proteomes" id="UP001595904"/>
    </source>
</evidence>
<dbReference type="EMBL" id="JBHSDU010000003">
    <property type="protein sequence ID" value="MFC4310014.1"/>
    <property type="molecule type" value="Genomic_DNA"/>
</dbReference>
<dbReference type="InterPro" id="IPR029069">
    <property type="entry name" value="HotDog_dom_sf"/>
</dbReference>
<evidence type="ECO:0000313" key="4">
    <source>
        <dbReference type="EMBL" id="MFC4310014.1"/>
    </source>
</evidence>
<comment type="similarity">
    <text evidence="1">Belongs to the thioesterase PaaI family.</text>
</comment>
<evidence type="ECO:0000256" key="1">
    <source>
        <dbReference type="ARBA" id="ARBA00008324"/>
    </source>
</evidence>
<protein>
    <submittedName>
        <fullName evidence="4">PaaI family thioesterase</fullName>
        <ecNumber evidence="4">3.1.2.-</ecNumber>
    </submittedName>
</protein>
<evidence type="ECO:0000256" key="2">
    <source>
        <dbReference type="ARBA" id="ARBA00022801"/>
    </source>
</evidence>
<dbReference type="GO" id="GO:0016787">
    <property type="term" value="F:hydrolase activity"/>
    <property type="evidence" value="ECO:0007669"/>
    <property type="project" value="UniProtKB-KW"/>
</dbReference>
<dbReference type="PANTHER" id="PTHR43240:SF5">
    <property type="entry name" value="1,4-DIHYDROXY-2-NAPHTHOYL-COA THIOESTERASE 1"/>
    <property type="match status" value="1"/>
</dbReference>
<organism evidence="4 5">
    <name type="scientific">Steroidobacter flavus</name>
    <dbReference type="NCBI Taxonomy" id="1842136"/>
    <lineage>
        <taxon>Bacteria</taxon>
        <taxon>Pseudomonadati</taxon>
        <taxon>Pseudomonadota</taxon>
        <taxon>Gammaproteobacteria</taxon>
        <taxon>Steroidobacterales</taxon>
        <taxon>Steroidobacteraceae</taxon>
        <taxon>Steroidobacter</taxon>
    </lineage>
</organism>
<dbReference type="PANTHER" id="PTHR43240">
    <property type="entry name" value="1,4-DIHYDROXY-2-NAPHTHOYL-COA THIOESTERASE 1"/>
    <property type="match status" value="1"/>
</dbReference>
<reference evidence="5" key="1">
    <citation type="journal article" date="2019" name="Int. J. Syst. Evol. Microbiol.">
        <title>The Global Catalogue of Microorganisms (GCM) 10K type strain sequencing project: providing services to taxonomists for standard genome sequencing and annotation.</title>
        <authorList>
            <consortium name="The Broad Institute Genomics Platform"/>
            <consortium name="The Broad Institute Genome Sequencing Center for Infectious Disease"/>
            <person name="Wu L."/>
            <person name="Ma J."/>
        </authorList>
    </citation>
    <scope>NUCLEOTIDE SEQUENCE [LARGE SCALE GENOMIC DNA]</scope>
    <source>
        <strain evidence="5">CGMCC 1.10759</strain>
    </source>
</reference>
<dbReference type="EC" id="3.1.2.-" evidence="4"/>
<keyword evidence="2 4" id="KW-0378">Hydrolase</keyword>
<proteinExistence type="inferred from homology"/>
<name>A0ABV8SU11_9GAMM</name>
<keyword evidence="5" id="KW-1185">Reference proteome</keyword>
<gene>
    <name evidence="4" type="ORF">ACFPN2_13065</name>
</gene>